<reference evidence="1 2" key="1">
    <citation type="submission" date="2017-07" db="EMBL/GenBank/DDBJ databases">
        <title>Complete genome sequence of Actinoalloteichus hoggarensis DSM 45943, type strain of Actinoalloteichus hoggarensis.</title>
        <authorList>
            <person name="Ruckert C."/>
            <person name="Nouioui I."/>
            <person name="Willmese J."/>
            <person name="van Wezel G."/>
            <person name="Klenk H.-P."/>
            <person name="Kalinowski J."/>
            <person name="Zotchev S.B."/>
        </authorList>
    </citation>
    <scope>NUCLEOTIDE SEQUENCE [LARGE SCALE GENOMIC DNA]</scope>
    <source>
        <strain evidence="1 2">DSM 45943</strain>
    </source>
</reference>
<dbReference type="GO" id="GO:0016787">
    <property type="term" value="F:hydrolase activity"/>
    <property type="evidence" value="ECO:0007669"/>
    <property type="project" value="UniProtKB-KW"/>
</dbReference>
<dbReference type="InterPro" id="IPR052897">
    <property type="entry name" value="Sec-Metab_Biosynth_Hydrolase"/>
</dbReference>
<organism evidence="1 2">
    <name type="scientific">Actinoalloteichus hoggarensis</name>
    <dbReference type="NCBI Taxonomy" id="1470176"/>
    <lineage>
        <taxon>Bacteria</taxon>
        <taxon>Bacillati</taxon>
        <taxon>Actinomycetota</taxon>
        <taxon>Actinomycetes</taxon>
        <taxon>Pseudonocardiales</taxon>
        <taxon>Pseudonocardiaceae</taxon>
        <taxon>Actinoalloteichus</taxon>
    </lineage>
</organism>
<dbReference type="Pfam" id="PF12697">
    <property type="entry name" value="Abhydrolase_6"/>
    <property type="match status" value="1"/>
</dbReference>
<protein>
    <submittedName>
        <fullName evidence="1">Alpha/beta hydrolase family protein</fullName>
    </submittedName>
</protein>
<dbReference type="PANTHER" id="PTHR37017">
    <property type="entry name" value="AB HYDROLASE-1 DOMAIN-CONTAINING PROTEIN-RELATED"/>
    <property type="match status" value="1"/>
</dbReference>
<accession>A0A221VYD5</accession>
<evidence type="ECO:0000313" key="1">
    <source>
        <dbReference type="EMBL" id="ASO18468.1"/>
    </source>
</evidence>
<dbReference type="Proteomes" id="UP000204221">
    <property type="component" value="Chromosome"/>
</dbReference>
<dbReference type="AlphaFoldDB" id="A0A221VYD5"/>
<dbReference type="InterPro" id="IPR000073">
    <property type="entry name" value="AB_hydrolase_1"/>
</dbReference>
<keyword evidence="2" id="KW-1185">Reference proteome</keyword>
<dbReference type="InterPro" id="IPR029058">
    <property type="entry name" value="AB_hydrolase_fold"/>
</dbReference>
<dbReference type="RefSeq" id="WP_093940161.1">
    <property type="nucleotide sequence ID" value="NZ_CP022521.1"/>
</dbReference>
<dbReference type="PANTHER" id="PTHR37017:SF11">
    <property type="entry name" value="ESTERASE_LIPASE_THIOESTERASE DOMAIN-CONTAINING PROTEIN"/>
    <property type="match status" value="1"/>
</dbReference>
<dbReference type="OrthoDB" id="9773549at2"/>
<proteinExistence type="predicted"/>
<sequence>MSTVGAKVILIPGAWMGAWIWEPTVNRLVERGIDAETLTLRGLEAGVPKSEIAAVRLADHVRQLRDVVDGHRVPVVLVSHSYSAMVTAQVADRVGGKVAGLVHFGGFLPVDGRSLLDGWGSTPEERDAERADIVRAGGLWLPPTRPMLDHETDLTPADRDLLAGGFTPHPGHTITDRAELAVPVGTRPTTYVALSTAGPDDAWRHAPAAARDATAWRRRHIASGHWPMLSAPDTTADLIDGEVREHTAALG</sequence>
<gene>
    <name evidence="1" type="ORF">AHOG_04060</name>
</gene>
<name>A0A221VYD5_9PSEU</name>
<keyword evidence="1" id="KW-0378">Hydrolase</keyword>
<dbReference type="SUPFAM" id="SSF53474">
    <property type="entry name" value="alpha/beta-Hydrolases"/>
    <property type="match status" value="1"/>
</dbReference>
<dbReference type="KEGG" id="ahg:AHOG_04060"/>
<evidence type="ECO:0000313" key="2">
    <source>
        <dbReference type="Proteomes" id="UP000204221"/>
    </source>
</evidence>
<dbReference type="EMBL" id="CP022521">
    <property type="protein sequence ID" value="ASO18468.1"/>
    <property type="molecule type" value="Genomic_DNA"/>
</dbReference>
<dbReference type="Gene3D" id="3.40.50.1820">
    <property type="entry name" value="alpha/beta hydrolase"/>
    <property type="match status" value="1"/>
</dbReference>